<keyword evidence="3" id="KW-1185">Reference proteome</keyword>
<sequence length="258" mass="27556">MVVPLSPPLIVRQGGLECRLHFAGTPVAPGRPTFVLVHGIGMSHRYLRRLAAVLAPHGRVCSIDLPGSGANATPAHPLTVETFAALIGHALDMAGISSCVLLGHSMGAQFAVELAVRRPALVSHVVLVSPVVDPERRSTVHQALGLAADSLLESPSANAIVFSDYWRCGPRWYFASLPAMLDYPIENRIRLVEQPVLVLRGSRDPIARGPWCRELAGRARDGRFAEVEGQPHVVQHSAPDEVAAQILAFLAAPVGRGA</sequence>
<dbReference type="SUPFAM" id="SSF53474">
    <property type="entry name" value="alpha/beta-Hydrolases"/>
    <property type="match status" value="1"/>
</dbReference>
<protein>
    <recommendedName>
        <fullName evidence="1">AB hydrolase-1 domain-containing protein</fullName>
    </recommendedName>
</protein>
<dbReference type="AlphaFoldDB" id="A0A7L5AFB9"/>
<dbReference type="RefSeq" id="WP_161885001.1">
    <property type="nucleotide sequence ID" value="NZ_CP017146.1"/>
</dbReference>
<dbReference type="InterPro" id="IPR000073">
    <property type="entry name" value="AB_hydrolase_1"/>
</dbReference>
<dbReference type="PANTHER" id="PTHR43194">
    <property type="entry name" value="HYDROLASE ALPHA/BETA FOLD FAMILY"/>
    <property type="match status" value="1"/>
</dbReference>
<reference evidence="2 3" key="1">
    <citation type="submission" date="2016-09" db="EMBL/GenBank/DDBJ databases">
        <title>Complete genome sequence of microbes from the polar regions.</title>
        <authorList>
            <person name="Liao L."/>
            <person name="Chen B."/>
        </authorList>
    </citation>
    <scope>NUCLEOTIDE SEQUENCE [LARGE SCALE GENOMIC DNA]</scope>
    <source>
        <strain evidence="2 3">ZS314</strain>
    </source>
</reference>
<dbReference type="InterPro" id="IPR050228">
    <property type="entry name" value="Carboxylesterase_BioH"/>
</dbReference>
<dbReference type="EMBL" id="CP017146">
    <property type="protein sequence ID" value="QHO68642.1"/>
    <property type="molecule type" value="Genomic_DNA"/>
</dbReference>
<dbReference type="GO" id="GO:0003824">
    <property type="term" value="F:catalytic activity"/>
    <property type="evidence" value="ECO:0007669"/>
    <property type="project" value="UniProtKB-ARBA"/>
</dbReference>
<name>A0A7L5AFB9_9MICO</name>
<evidence type="ECO:0000313" key="3">
    <source>
        <dbReference type="Proteomes" id="UP000464507"/>
    </source>
</evidence>
<evidence type="ECO:0000313" key="2">
    <source>
        <dbReference type="EMBL" id="QHO68642.1"/>
    </source>
</evidence>
<dbReference type="Pfam" id="PF12697">
    <property type="entry name" value="Abhydrolase_6"/>
    <property type="match status" value="1"/>
</dbReference>
<dbReference type="Gene3D" id="3.40.50.1820">
    <property type="entry name" value="alpha/beta hydrolase"/>
    <property type="match status" value="1"/>
</dbReference>
<dbReference type="InterPro" id="IPR029058">
    <property type="entry name" value="AB_hydrolase_fold"/>
</dbReference>
<dbReference type="Proteomes" id="UP000464507">
    <property type="component" value="Chromosome"/>
</dbReference>
<accession>A0A7L5AFB9</accession>
<organism evidence="2 3">
    <name type="scientific">Marisediminicola antarctica</name>
    <dbReference type="NCBI Taxonomy" id="674079"/>
    <lineage>
        <taxon>Bacteria</taxon>
        <taxon>Bacillati</taxon>
        <taxon>Actinomycetota</taxon>
        <taxon>Actinomycetes</taxon>
        <taxon>Micrococcales</taxon>
        <taxon>Microbacteriaceae</taxon>
        <taxon>Marisediminicola</taxon>
    </lineage>
</organism>
<dbReference type="OrthoDB" id="9769541at2"/>
<gene>
    <name evidence="2" type="ORF">BHD05_02330</name>
</gene>
<dbReference type="KEGG" id="mant:BHD05_02330"/>
<feature type="domain" description="AB hydrolase-1" evidence="1">
    <location>
        <begin position="34"/>
        <end position="244"/>
    </location>
</feature>
<proteinExistence type="predicted"/>
<dbReference type="PANTHER" id="PTHR43194:SF5">
    <property type="entry name" value="PIMELOYL-[ACYL-CARRIER PROTEIN] METHYL ESTER ESTERASE"/>
    <property type="match status" value="1"/>
</dbReference>
<evidence type="ECO:0000259" key="1">
    <source>
        <dbReference type="Pfam" id="PF12697"/>
    </source>
</evidence>